<dbReference type="InterPro" id="IPR002877">
    <property type="entry name" value="RNA_MeTrfase_FtsJ_dom"/>
</dbReference>
<dbReference type="AlphaFoldDB" id="C0GE21"/>
<protein>
    <submittedName>
        <fullName evidence="5">Hemolysin A</fullName>
    </submittedName>
</protein>
<dbReference type="SUPFAM" id="SSF55174">
    <property type="entry name" value="Alpha-L RNA-binding motif"/>
    <property type="match status" value="1"/>
</dbReference>
<dbReference type="Gene3D" id="3.10.290.10">
    <property type="entry name" value="RNA-binding S4 domain"/>
    <property type="match status" value="1"/>
</dbReference>
<dbReference type="GO" id="GO:0008168">
    <property type="term" value="F:methyltransferase activity"/>
    <property type="evidence" value="ECO:0007669"/>
    <property type="project" value="InterPro"/>
</dbReference>
<dbReference type="SMART" id="SM00363">
    <property type="entry name" value="S4"/>
    <property type="match status" value="1"/>
</dbReference>
<dbReference type="InterPro" id="IPR036986">
    <property type="entry name" value="S4_RNA-bd_sf"/>
</dbReference>
<evidence type="ECO:0000256" key="2">
    <source>
        <dbReference type="ARBA" id="ARBA00029460"/>
    </source>
</evidence>
<dbReference type="InterPro" id="IPR047048">
    <property type="entry name" value="TlyA"/>
</dbReference>
<dbReference type="SUPFAM" id="SSF53335">
    <property type="entry name" value="S-adenosyl-L-methionine-dependent methyltransferases"/>
    <property type="match status" value="1"/>
</dbReference>
<dbReference type="PANTHER" id="PTHR32319:SF0">
    <property type="entry name" value="BACTERIAL HEMOLYSIN-LIKE PROTEIN"/>
    <property type="match status" value="1"/>
</dbReference>
<dbReference type="Proteomes" id="UP000006443">
    <property type="component" value="Unassembled WGS sequence"/>
</dbReference>
<dbReference type="GO" id="GO:0003723">
    <property type="term" value="F:RNA binding"/>
    <property type="evidence" value="ECO:0007669"/>
    <property type="project" value="UniProtKB-KW"/>
</dbReference>
<feature type="domain" description="RNA-binding S4" evidence="4">
    <location>
        <begin position="6"/>
        <end position="70"/>
    </location>
</feature>
<dbReference type="GO" id="GO:0032259">
    <property type="term" value="P:methylation"/>
    <property type="evidence" value="ECO:0007669"/>
    <property type="project" value="InterPro"/>
</dbReference>
<organism evidence="5 6">
    <name type="scientific">Dethiobacter alkaliphilus AHT 1</name>
    <dbReference type="NCBI Taxonomy" id="555088"/>
    <lineage>
        <taxon>Bacteria</taxon>
        <taxon>Bacillati</taxon>
        <taxon>Bacillota</taxon>
        <taxon>Dethiobacteria</taxon>
        <taxon>Dethiobacterales</taxon>
        <taxon>Dethiobacteraceae</taxon>
        <taxon>Dethiobacter</taxon>
    </lineage>
</organism>
<evidence type="ECO:0000259" key="4">
    <source>
        <dbReference type="SMART" id="SM00363"/>
    </source>
</evidence>
<dbReference type="PANTHER" id="PTHR32319">
    <property type="entry name" value="BACTERIAL HEMOLYSIN-LIKE PROTEIN"/>
    <property type="match status" value="1"/>
</dbReference>
<dbReference type="Gene3D" id="3.40.50.150">
    <property type="entry name" value="Vaccinia Virus protein VP39"/>
    <property type="match status" value="1"/>
</dbReference>
<gene>
    <name evidence="5" type="ORF">DealDRAFT_0730</name>
</gene>
<dbReference type="CDD" id="cd00165">
    <property type="entry name" value="S4"/>
    <property type="match status" value="1"/>
</dbReference>
<keyword evidence="6" id="KW-1185">Reference proteome</keyword>
<comment type="caution">
    <text evidence="5">The sequence shown here is derived from an EMBL/GenBank/DDBJ whole genome shotgun (WGS) entry which is preliminary data.</text>
</comment>
<dbReference type="EMBL" id="ACJM01000003">
    <property type="protein sequence ID" value="EEG78315.1"/>
    <property type="molecule type" value="Genomic_DNA"/>
</dbReference>
<dbReference type="NCBIfam" id="TIGR00478">
    <property type="entry name" value="tly"/>
    <property type="match status" value="1"/>
</dbReference>
<accession>C0GE21</accession>
<dbReference type="RefSeq" id="WP_008514965.1">
    <property type="nucleotide sequence ID" value="NZ_ACJM01000003.1"/>
</dbReference>
<dbReference type="Pfam" id="PF01728">
    <property type="entry name" value="FtsJ"/>
    <property type="match status" value="1"/>
</dbReference>
<evidence type="ECO:0000256" key="3">
    <source>
        <dbReference type="PROSITE-ProRule" id="PRU00182"/>
    </source>
</evidence>
<dbReference type="Pfam" id="PF01479">
    <property type="entry name" value="S4"/>
    <property type="match status" value="1"/>
</dbReference>
<dbReference type="InterPro" id="IPR029063">
    <property type="entry name" value="SAM-dependent_MTases_sf"/>
</dbReference>
<evidence type="ECO:0000256" key="1">
    <source>
        <dbReference type="ARBA" id="ARBA00022884"/>
    </source>
</evidence>
<proteinExistence type="inferred from homology"/>
<keyword evidence="1 3" id="KW-0694">RNA-binding</keyword>
<dbReference type="InterPro" id="IPR004538">
    <property type="entry name" value="Hemolysin_A/TlyA"/>
</dbReference>
<dbReference type="InterPro" id="IPR002942">
    <property type="entry name" value="S4_RNA-bd"/>
</dbReference>
<evidence type="ECO:0000313" key="5">
    <source>
        <dbReference type="EMBL" id="EEG78315.1"/>
    </source>
</evidence>
<evidence type="ECO:0000313" key="6">
    <source>
        <dbReference type="Proteomes" id="UP000006443"/>
    </source>
</evidence>
<sequence length="273" mass="29513">MGTERKRIDVYLTDAGLFPSRSAARAAVMAGLVTVDGQRVDKPGTAVSVDAAVDVRELPRYVSRGGLKLEKALRDFQVDVKGRVVMDVGASTGGFTDCLLQHGAAKVYSVDVGYGQLDWKLRQDSRVVSMERTNIRKLQPQDLPEAPDFASVDVSFISLTLVLPVLKNLGIREIVTLVKPQFEVGKGRVGKKGVVRDAKDHQEVLEKVAQAAEQLGYAVLNAAWSPIRGPEGNIEYLLHLHCQGAGKEIDFASLVAQAQQSFTEKGDAAGADE</sequence>
<dbReference type="STRING" id="555088.DealDRAFT_0730"/>
<dbReference type="PIRSF" id="PIRSF005578">
    <property type="entry name" value="TlyA"/>
    <property type="match status" value="1"/>
</dbReference>
<dbReference type="eggNOG" id="COG1189">
    <property type="taxonomic scope" value="Bacteria"/>
</dbReference>
<dbReference type="PROSITE" id="PS50889">
    <property type="entry name" value="S4"/>
    <property type="match status" value="1"/>
</dbReference>
<name>C0GE21_DETAL</name>
<reference evidence="5 6" key="1">
    <citation type="submission" date="2009-02" db="EMBL/GenBank/DDBJ databases">
        <title>Sequencing of the draft genome and assembly of Dethiobacter alkaliphilus AHT 1.</title>
        <authorList>
            <consortium name="US DOE Joint Genome Institute (JGI-PGF)"/>
            <person name="Lucas S."/>
            <person name="Copeland A."/>
            <person name="Lapidus A."/>
            <person name="Glavina del Rio T."/>
            <person name="Dalin E."/>
            <person name="Tice H."/>
            <person name="Bruce D."/>
            <person name="Goodwin L."/>
            <person name="Pitluck S."/>
            <person name="Larimer F."/>
            <person name="Land M.L."/>
            <person name="Hauser L."/>
            <person name="Muyzer G."/>
        </authorList>
    </citation>
    <scope>NUCLEOTIDE SEQUENCE [LARGE SCALE GENOMIC DNA]</scope>
    <source>
        <strain evidence="5 6">AHT 1</strain>
    </source>
</reference>
<dbReference type="OrthoDB" id="9784736at2"/>
<comment type="similarity">
    <text evidence="2">Belongs to the TlyA family.</text>
</comment>